<feature type="compositionally biased region" description="Basic and acidic residues" evidence="1">
    <location>
        <begin position="30"/>
        <end position="50"/>
    </location>
</feature>
<proteinExistence type="predicted"/>
<sequence length="234" mass="26036">MAARLNLKPLVAISDESGGRNGRDALNGQSRRDEGSARPEKEPLSRARGSEQRLYSDIHVFLGSGIQNNHWFPGGVAGRLEQLFQNCVRTADTDRLQAYGRHILPFDRSLALFHHVVSQVGALIPKSRIFSERRLRRGQEPGPLLDVMHIVNRVSTALEEEWTENYGICLAEHRLCSLSLQWEMASQGRVAPQNDFKVDPGLLTGGLEVLAYFSDERPRLGRVQGAGVGEDEEA</sequence>
<organism evidence="2 3">
    <name type="scientific">Clonostachys byssicola</name>
    <dbReference type="NCBI Taxonomy" id="160290"/>
    <lineage>
        <taxon>Eukaryota</taxon>
        <taxon>Fungi</taxon>
        <taxon>Dikarya</taxon>
        <taxon>Ascomycota</taxon>
        <taxon>Pezizomycotina</taxon>
        <taxon>Sordariomycetes</taxon>
        <taxon>Hypocreomycetidae</taxon>
        <taxon>Hypocreales</taxon>
        <taxon>Bionectriaceae</taxon>
        <taxon>Clonostachys</taxon>
    </lineage>
</organism>
<dbReference type="Proteomes" id="UP000754883">
    <property type="component" value="Unassembled WGS sequence"/>
</dbReference>
<dbReference type="AlphaFoldDB" id="A0A9N9UH24"/>
<name>A0A9N9UH24_9HYPO</name>
<dbReference type="EMBL" id="CABFNO020001448">
    <property type="protein sequence ID" value="CAG9988339.1"/>
    <property type="molecule type" value="Genomic_DNA"/>
</dbReference>
<comment type="caution">
    <text evidence="2">The sequence shown here is derived from an EMBL/GenBank/DDBJ whole genome shotgun (WGS) entry which is preliminary data.</text>
</comment>
<protein>
    <submittedName>
        <fullName evidence="2">Uncharacterized protein</fullName>
    </submittedName>
</protein>
<accession>A0A9N9UH24</accession>
<feature type="region of interest" description="Disordered" evidence="1">
    <location>
        <begin position="13"/>
        <end position="50"/>
    </location>
</feature>
<gene>
    <name evidence="2" type="ORF">CBYS24578_00016565</name>
</gene>
<evidence type="ECO:0000313" key="3">
    <source>
        <dbReference type="Proteomes" id="UP000754883"/>
    </source>
</evidence>
<evidence type="ECO:0000313" key="2">
    <source>
        <dbReference type="EMBL" id="CAG9988339.1"/>
    </source>
</evidence>
<evidence type="ECO:0000256" key="1">
    <source>
        <dbReference type="SAM" id="MobiDB-lite"/>
    </source>
</evidence>
<keyword evidence="3" id="KW-1185">Reference proteome</keyword>
<reference evidence="2" key="1">
    <citation type="submission" date="2021-10" db="EMBL/GenBank/DDBJ databases">
        <authorList>
            <person name="Piombo E."/>
        </authorList>
    </citation>
    <scope>NUCLEOTIDE SEQUENCE</scope>
</reference>